<dbReference type="Gene3D" id="3.30.450.40">
    <property type="match status" value="1"/>
</dbReference>
<dbReference type="Pfam" id="PF01590">
    <property type="entry name" value="GAF"/>
    <property type="match status" value="1"/>
</dbReference>
<comment type="caution">
    <text evidence="15">The sequence shown here is derived from an EMBL/GenBank/DDBJ whole genome shotgun (WGS) entry which is preliminary data.</text>
</comment>
<sequence>MTALDFIVQTKAKIAAITEPQTDAADLTNCDREPIHSPAAIQPHGIMVVLDSSWTIQKISQNTSDHLGRVPDELLGQPLSVLVSNQQIQQIAACLEEEFDTVNPLQVDISVDDETQTFSGVVHRSDRYVVLELEPTAAPTSANFFDFYRLVKRPVSRLQKTQTLDELCQVAVSEMKQITGFDRVMVYRFDDDGAGSVIAEAKQEEMSPFLGLHYPPSDIPKQAKYLYLLNLLRLIPNVVYTPVPLLSVPDVASDVAPDVAPDAAPDAAPDDDTAPLDMSLATLRSVSPLHVEYLANMGVQASMSISLICDRKLWGLIACHHSSPKKLSYEMRTTCEFLGQVVALEIPSLEKNEDSDYRFNLNTIQASVVKSLGSSQTLHQGLTQNPDTLMALANAAGVAYCEHSKITLLGHTPTQEDVKHLVSWLDQQLGQDVVYQTSALSAVYPAAANFASGVSGLLALSISQKQQIYLLWFRPEVPQTVNWAGNPKKATEIDTDGHSRISPRKSFDLWKEMVRQRSLPWKPCEVETALELRSAITGLVLKKADELAELNSELQRSNAELDAFAYVASHDLKEPLRGIHNYSSFLIEDYGDQLGDDGTKKLRTLMKLTQRMEDLINSLLHYSRLGRTEFLMKPVDLNQLVDSVVEVIKISKPEQVSFRIPQSLPTLTCDQSQVNELLTNLVSNAIKYNNKAEKWVEISYLDAKDCPNAPVAADATIFYVRDNGIGIRPRHLEAVFRIFKRLHAPGKYGGGTGVGLTIAKKIVERHGGTIWLDSIYGEGTTFYFTLTN</sequence>
<evidence type="ECO:0000259" key="13">
    <source>
        <dbReference type="PROSITE" id="PS50046"/>
    </source>
</evidence>
<keyword evidence="8" id="KW-0418">Kinase</keyword>
<gene>
    <name evidence="15" type="ORF">IQ260_11110</name>
</gene>
<dbReference type="PANTHER" id="PTHR42878:SF15">
    <property type="entry name" value="BACTERIOPHYTOCHROME"/>
    <property type="match status" value="1"/>
</dbReference>
<dbReference type="SUPFAM" id="SSF55785">
    <property type="entry name" value="PYP-like sensor domain (PAS domain)"/>
    <property type="match status" value="1"/>
</dbReference>
<dbReference type="Pfam" id="PF08446">
    <property type="entry name" value="PAS_2"/>
    <property type="match status" value="1"/>
</dbReference>
<dbReference type="FunFam" id="3.30.565.10:FF:000006">
    <property type="entry name" value="Sensor histidine kinase WalK"/>
    <property type="match status" value="1"/>
</dbReference>
<accession>A0A928X3H6</accession>
<evidence type="ECO:0000256" key="8">
    <source>
        <dbReference type="ARBA" id="ARBA00022777"/>
    </source>
</evidence>
<dbReference type="SUPFAM" id="SSF55874">
    <property type="entry name" value="ATPase domain of HSP90 chaperone/DNA topoisomerase II/histidine kinase"/>
    <property type="match status" value="1"/>
</dbReference>
<dbReference type="InterPro" id="IPR036890">
    <property type="entry name" value="HATPase_C_sf"/>
</dbReference>
<dbReference type="PANTHER" id="PTHR42878">
    <property type="entry name" value="TWO-COMPONENT HISTIDINE KINASE"/>
    <property type="match status" value="1"/>
</dbReference>
<dbReference type="AlphaFoldDB" id="A0A928X3H6"/>
<dbReference type="GO" id="GO:0009584">
    <property type="term" value="P:detection of visible light"/>
    <property type="evidence" value="ECO:0007669"/>
    <property type="project" value="InterPro"/>
</dbReference>
<comment type="catalytic activity">
    <reaction evidence="1">
        <text>ATP + protein L-histidine = ADP + protein N-phospho-L-histidine.</text>
        <dbReference type="EC" id="2.7.13.3"/>
    </reaction>
</comment>
<dbReference type="EMBL" id="JADEXP010000081">
    <property type="protein sequence ID" value="MBE9067205.1"/>
    <property type="molecule type" value="Genomic_DNA"/>
</dbReference>
<dbReference type="Gene3D" id="3.30.450.270">
    <property type="match status" value="1"/>
</dbReference>
<dbReference type="InterPro" id="IPR003594">
    <property type="entry name" value="HATPase_dom"/>
</dbReference>
<dbReference type="InterPro" id="IPR000014">
    <property type="entry name" value="PAS"/>
</dbReference>
<evidence type="ECO:0000256" key="3">
    <source>
        <dbReference type="ARBA" id="ARBA00012438"/>
    </source>
</evidence>
<dbReference type="PRINTS" id="PR00344">
    <property type="entry name" value="BCTRLSENSOR"/>
</dbReference>
<dbReference type="InterPro" id="IPR029016">
    <property type="entry name" value="GAF-like_dom_sf"/>
</dbReference>
<reference evidence="15" key="1">
    <citation type="submission" date="2020-10" db="EMBL/GenBank/DDBJ databases">
        <authorList>
            <person name="Castelo-Branco R."/>
            <person name="Eusebio N."/>
            <person name="Adriana R."/>
            <person name="Vieira A."/>
            <person name="Brugerolle De Fraissinette N."/>
            <person name="Rezende De Castro R."/>
            <person name="Schneider M.P."/>
            <person name="Vasconcelos V."/>
            <person name="Leao P.N."/>
        </authorList>
    </citation>
    <scope>NUCLEOTIDE SEQUENCE</scope>
    <source>
        <strain evidence="15">LEGE 11479</strain>
    </source>
</reference>
<dbReference type="Gene3D" id="1.10.287.130">
    <property type="match status" value="1"/>
</dbReference>
<name>A0A928X3H6_LEPEC</name>
<dbReference type="Gene3D" id="3.30.450.20">
    <property type="entry name" value="PAS domain"/>
    <property type="match status" value="1"/>
</dbReference>
<feature type="domain" description="Phytochrome chromophore attachment site" evidence="13">
    <location>
        <begin position="163"/>
        <end position="340"/>
    </location>
</feature>
<dbReference type="GO" id="GO:0030295">
    <property type="term" value="F:protein kinase activator activity"/>
    <property type="evidence" value="ECO:0007669"/>
    <property type="project" value="TreeGrafter"/>
</dbReference>
<dbReference type="InterPro" id="IPR050351">
    <property type="entry name" value="BphY/WalK/GraS-like"/>
</dbReference>
<dbReference type="InterPro" id="IPR036097">
    <property type="entry name" value="HisK_dim/P_sf"/>
</dbReference>
<feature type="domain" description="Histidine kinase" evidence="14">
    <location>
        <begin position="567"/>
        <end position="788"/>
    </location>
</feature>
<keyword evidence="11" id="KW-0472">Membrane</keyword>
<dbReference type="SMART" id="SM00387">
    <property type="entry name" value="HATPase_c"/>
    <property type="match status" value="1"/>
</dbReference>
<dbReference type="Pfam" id="PF00360">
    <property type="entry name" value="PHY"/>
    <property type="match status" value="1"/>
</dbReference>
<dbReference type="InterPro" id="IPR004358">
    <property type="entry name" value="Sig_transdc_His_kin-like_C"/>
</dbReference>
<dbReference type="SUPFAM" id="SSF47384">
    <property type="entry name" value="Homodimeric domain of signal transducing histidine kinase"/>
    <property type="match status" value="1"/>
</dbReference>
<dbReference type="GO" id="GO:0009881">
    <property type="term" value="F:photoreceptor activity"/>
    <property type="evidence" value="ECO:0007669"/>
    <property type="project" value="UniProtKB-KW"/>
</dbReference>
<protein>
    <recommendedName>
        <fullName evidence="3">histidine kinase</fullName>
        <ecNumber evidence="3">2.7.13.3</ecNumber>
    </recommendedName>
</protein>
<dbReference type="SUPFAM" id="SSF55781">
    <property type="entry name" value="GAF domain-like"/>
    <property type="match status" value="2"/>
</dbReference>
<dbReference type="CDD" id="cd00082">
    <property type="entry name" value="HisKA"/>
    <property type="match status" value="1"/>
</dbReference>
<evidence type="ECO:0000256" key="9">
    <source>
        <dbReference type="ARBA" id="ARBA00022991"/>
    </source>
</evidence>
<dbReference type="CDD" id="cd00130">
    <property type="entry name" value="PAS"/>
    <property type="match status" value="1"/>
</dbReference>
<dbReference type="PROSITE" id="PS50046">
    <property type="entry name" value="PHYTOCHROME_2"/>
    <property type="match status" value="1"/>
</dbReference>
<dbReference type="PROSITE" id="PS50109">
    <property type="entry name" value="HIS_KIN"/>
    <property type="match status" value="1"/>
</dbReference>
<evidence type="ECO:0000256" key="1">
    <source>
        <dbReference type="ARBA" id="ARBA00000085"/>
    </source>
</evidence>
<keyword evidence="7" id="KW-0808">Transferase</keyword>
<dbReference type="GO" id="GO:0000156">
    <property type="term" value="F:phosphorelay response regulator activity"/>
    <property type="evidence" value="ECO:0007669"/>
    <property type="project" value="TreeGrafter"/>
</dbReference>
<evidence type="ECO:0000313" key="15">
    <source>
        <dbReference type="EMBL" id="MBE9067205.1"/>
    </source>
</evidence>
<dbReference type="InterPro" id="IPR005467">
    <property type="entry name" value="His_kinase_dom"/>
</dbReference>
<dbReference type="Pfam" id="PF00512">
    <property type="entry name" value="HisKA"/>
    <property type="match status" value="1"/>
</dbReference>
<evidence type="ECO:0000259" key="14">
    <source>
        <dbReference type="PROSITE" id="PS50109"/>
    </source>
</evidence>
<dbReference type="GO" id="GO:0007234">
    <property type="term" value="P:osmosensory signaling via phosphorelay pathway"/>
    <property type="evidence" value="ECO:0007669"/>
    <property type="project" value="TreeGrafter"/>
</dbReference>
<organism evidence="15 16">
    <name type="scientific">Leptolyngbya cf. ectocarpi LEGE 11479</name>
    <dbReference type="NCBI Taxonomy" id="1828722"/>
    <lineage>
        <taxon>Bacteria</taxon>
        <taxon>Bacillati</taxon>
        <taxon>Cyanobacteriota</taxon>
        <taxon>Cyanophyceae</taxon>
        <taxon>Leptolyngbyales</taxon>
        <taxon>Leptolyngbyaceae</taxon>
        <taxon>Leptolyngbya group</taxon>
        <taxon>Leptolyngbya</taxon>
    </lineage>
</organism>
<dbReference type="SMART" id="SM00091">
    <property type="entry name" value="PAS"/>
    <property type="match status" value="1"/>
</dbReference>
<dbReference type="RefSeq" id="WP_193993170.1">
    <property type="nucleotide sequence ID" value="NZ_JADEXP010000081.1"/>
</dbReference>
<keyword evidence="9" id="KW-0157">Chromophore</keyword>
<evidence type="ECO:0000256" key="10">
    <source>
        <dbReference type="ARBA" id="ARBA00023012"/>
    </source>
</evidence>
<evidence type="ECO:0000256" key="12">
    <source>
        <dbReference type="ARBA" id="ARBA00023170"/>
    </source>
</evidence>
<evidence type="ECO:0000256" key="2">
    <source>
        <dbReference type="ARBA" id="ARBA00006402"/>
    </source>
</evidence>
<dbReference type="GO" id="GO:0006355">
    <property type="term" value="P:regulation of DNA-templated transcription"/>
    <property type="evidence" value="ECO:0007669"/>
    <property type="project" value="InterPro"/>
</dbReference>
<dbReference type="SMART" id="SM00065">
    <property type="entry name" value="GAF"/>
    <property type="match status" value="1"/>
</dbReference>
<dbReference type="InterPro" id="IPR013654">
    <property type="entry name" value="PAS_2"/>
</dbReference>
<dbReference type="InterPro" id="IPR016132">
    <property type="entry name" value="Phyto_chromo_attachment"/>
</dbReference>
<keyword evidence="12" id="KW-0675">Receptor</keyword>
<dbReference type="InterPro" id="IPR003661">
    <property type="entry name" value="HisK_dim/P_dom"/>
</dbReference>
<proteinExistence type="inferred from homology"/>
<dbReference type="Proteomes" id="UP000615026">
    <property type="component" value="Unassembled WGS sequence"/>
</dbReference>
<keyword evidence="16" id="KW-1185">Reference proteome</keyword>
<dbReference type="SMART" id="SM00388">
    <property type="entry name" value="HisKA"/>
    <property type="match status" value="1"/>
</dbReference>
<evidence type="ECO:0000256" key="5">
    <source>
        <dbReference type="ARBA" id="ARBA00022553"/>
    </source>
</evidence>
<dbReference type="EC" id="2.7.13.3" evidence="3"/>
<evidence type="ECO:0000313" key="16">
    <source>
        <dbReference type="Proteomes" id="UP000615026"/>
    </source>
</evidence>
<keyword evidence="4" id="KW-0600">Photoreceptor protein</keyword>
<dbReference type="GO" id="GO:0016020">
    <property type="term" value="C:membrane"/>
    <property type="evidence" value="ECO:0007669"/>
    <property type="project" value="UniProtKB-SubCell"/>
</dbReference>
<dbReference type="InterPro" id="IPR013515">
    <property type="entry name" value="Phytochrome_cen-reg"/>
</dbReference>
<dbReference type="GO" id="GO:0000155">
    <property type="term" value="F:phosphorelay sensor kinase activity"/>
    <property type="evidence" value="ECO:0007669"/>
    <property type="project" value="InterPro"/>
</dbReference>
<evidence type="ECO:0000256" key="6">
    <source>
        <dbReference type="ARBA" id="ARBA00022606"/>
    </source>
</evidence>
<keyword evidence="5" id="KW-0597">Phosphoprotein</keyword>
<evidence type="ECO:0000256" key="7">
    <source>
        <dbReference type="ARBA" id="ARBA00022679"/>
    </source>
</evidence>
<dbReference type="InterPro" id="IPR043150">
    <property type="entry name" value="Phytochrome_PHY_sf"/>
</dbReference>
<dbReference type="Gene3D" id="3.30.565.10">
    <property type="entry name" value="Histidine kinase-like ATPase, C-terminal domain"/>
    <property type="match status" value="1"/>
</dbReference>
<dbReference type="Pfam" id="PF02518">
    <property type="entry name" value="HATPase_c"/>
    <property type="match status" value="1"/>
</dbReference>
<evidence type="ECO:0000256" key="11">
    <source>
        <dbReference type="ARBA" id="ARBA00023136"/>
    </source>
</evidence>
<keyword evidence="10" id="KW-0902">Two-component regulatory system</keyword>
<dbReference type="InterPro" id="IPR035965">
    <property type="entry name" value="PAS-like_dom_sf"/>
</dbReference>
<dbReference type="InterPro" id="IPR003018">
    <property type="entry name" value="GAF"/>
</dbReference>
<comment type="similarity">
    <text evidence="2">In the N-terminal section; belongs to the phytochrome family.</text>
</comment>
<evidence type="ECO:0000256" key="4">
    <source>
        <dbReference type="ARBA" id="ARBA00022543"/>
    </source>
</evidence>
<keyword evidence="6" id="KW-0716">Sensory transduction</keyword>